<evidence type="ECO:0000256" key="7">
    <source>
        <dbReference type="ARBA" id="ARBA00022723"/>
    </source>
</evidence>
<evidence type="ECO:0000256" key="5">
    <source>
        <dbReference type="ARBA" id="ARBA00022617"/>
    </source>
</evidence>
<dbReference type="Pfam" id="PF00067">
    <property type="entry name" value="p450"/>
    <property type="match status" value="1"/>
</dbReference>
<evidence type="ECO:0000256" key="8">
    <source>
        <dbReference type="ARBA" id="ARBA00022989"/>
    </source>
</evidence>
<dbReference type="EMBL" id="KV417675">
    <property type="protein sequence ID" value="KZP10663.1"/>
    <property type="molecule type" value="Genomic_DNA"/>
</dbReference>
<dbReference type="Proteomes" id="UP000076532">
    <property type="component" value="Unassembled WGS sequence"/>
</dbReference>
<dbReference type="GO" id="GO:0016020">
    <property type="term" value="C:membrane"/>
    <property type="evidence" value="ECO:0007669"/>
    <property type="project" value="UniProtKB-SubCell"/>
</dbReference>
<evidence type="ECO:0000313" key="17">
    <source>
        <dbReference type="Proteomes" id="UP000076532"/>
    </source>
</evidence>
<evidence type="ECO:0000256" key="11">
    <source>
        <dbReference type="ARBA" id="ARBA00023033"/>
    </source>
</evidence>
<feature type="binding site" description="axial binding residue" evidence="13">
    <location>
        <position position="474"/>
    </location>
    <ligand>
        <name>heme</name>
        <dbReference type="ChEBI" id="CHEBI:30413"/>
    </ligand>
    <ligandPart>
        <name>Fe</name>
        <dbReference type="ChEBI" id="CHEBI:18248"/>
    </ligandPart>
</feature>
<dbReference type="PROSITE" id="PS00086">
    <property type="entry name" value="CYTOCHROME_P450"/>
    <property type="match status" value="1"/>
</dbReference>
<proteinExistence type="inferred from homology"/>
<keyword evidence="12" id="KW-0472">Membrane</keyword>
<dbReference type="OrthoDB" id="1470350at2759"/>
<dbReference type="InterPro" id="IPR017972">
    <property type="entry name" value="Cyt_P450_CS"/>
</dbReference>
<dbReference type="PANTHER" id="PTHR24305:SF166">
    <property type="entry name" value="CYTOCHROME P450 12A4, MITOCHONDRIAL-RELATED"/>
    <property type="match status" value="1"/>
</dbReference>
<evidence type="ECO:0000256" key="10">
    <source>
        <dbReference type="ARBA" id="ARBA00023004"/>
    </source>
</evidence>
<accession>A0A165ZJP4</accession>
<dbReference type="InterPro" id="IPR002401">
    <property type="entry name" value="Cyt_P450_E_grp-I"/>
</dbReference>
<evidence type="ECO:0000256" key="4">
    <source>
        <dbReference type="ARBA" id="ARBA00010617"/>
    </source>
</evidence>
<sequence length="538" mass="59057">MILQVLWVAVVTGFLVATFKASAEVLRRVRSPLGGIPGPKSSHWFFGNFGEIGDSVSHASHEVIGEWNARWGPTVSFYSVFRDKSLCTVDPKAVNHIMNRHNIYQKPKAQSARLSLVLGKGLIFAEGDAHRHQRKVLMPAFGPTQIKALTEIFNEKSIQLRDVISDLIVNSKSGPLRVEAVKLLSQATLDIIGEAGFNYKFASLDTTKPPDELNRAFSALIKGTNAGGLVSVLRFFVPWMQYLPTAQQKRAKVVQGTIARIGNGLLTDAKAALASGDKSGAQGRDLLSLLVHANTAEDIPASQRLSDKDVLAQVPTFLVAGHETTSTATSWALYCLTQSPDVQRKLREELLQVSTDSPSMEELNSLHYLDHVVREVLRLHAPVPMLMREATEDDVIPLATPVIDTRGRTCESVRINKGDLVLISIKTINVSTDTWGPDALEFRPERWEDVPDKAHQVPGVWGNQLTFSAGPRACIGYKFSLVEFKALLFALVRAFEFELAVPGSDIKGSASTVVQRPFVASEPEKGVQLPLIIRPYVS</sequence>
<evidence type="ECO:0000256" key="15">
    <source>
        <dbReference type="SAM" id="SignalP"/>
    </source>
</evidence>
<keyword evidence="15" id="KW-0732">Signal</keyword>
<evidence type="ECO:0000256" key="3">
    <source>
        <dbReference type="ARBA" id="ARBA00004721"/>
    </source>
</evidence>
<dbReference type="GO" id="GO:0016705">
    <property type="term" value="F:oxidoreductase activity, acting on paired donors, with incorporation or reduction of molecular oxygen"/>
    <property type="evidence" value="ECO:0007669"/>
    <property type="project" value="InterPro"/>
</dbReference>
<dbReference type="GO" id="GO:0004497">
    <property type="term" value="F:monooxygenase activity"/>
    <property type="evidence" value="ECO:0007669"/>
    <property type="project" value="UniProtKB-KW"/>
</dbReference>
<dbReference type="SUPFAM" id="SSF48264">
    <property type="entry name" value="Cytochrome P450"/>
    <property type="match status" value="1"/>
</dbReference>
<gene>
    <name evidence="16" type="ORF">FIBSPDRAFT_800956</name>
</gene>
<dbReference type="AlphaFoldDB" id="A0A165ZJP4"/>
<dbReference type="GO" id="GO:0005506">
    <property type="term" value="F:iron ion binding"/>
    <property type="evidence" value="ECO:0007669"/>
    <property type="project" value="InterPro"/>
</dbReference>
<evidence type="ECO:0000256" key="2">
    <source>
        <dbReference type="ARBA" id="ARBA00004370"/>
    </source>
</evidence>
<reference evidence="16 17" key="1">
    <citation type="journal article" date="2016" name="Mol. Biol. Evol.">
        <title>Comparative Genomics of Early-Diverging Mushroom-Forming Fungi Provides Insights into the Origins of Lignocellulose Decay Capabilities.</title>
        <authorList>
            <person name="Nagy L.G."/>
            <person name="Riley R."/>
            <person name="Tritt A."/>
            <person name="Adam C."/>
            <person name="Daum C."/>
            <person name="Floudas D."/>
            <person name="Sun H."/>
            <person name="Yadav J.S."/>
            <person name="Pangilinan J."/>
            <person name="Larsson K.H."/>
            <person name="Matsuura K."/>
            <person name="Barry K."/>
            <person name="Labutti K."/>
            <person name="Kuo R."/>
            <person name="Ohm R.A."/>
            <person name="Bhattacharya S.S."/>
            <person name="Shirouzu T."/>
            <person name="Yoshinaga Y."/>
            <person name="Martin F.M."/>
            <person name="Grigoriev I.V."/>
            <person name="Hibbett D.S."/>
        </authorList>
    </citation>
    <scope>NUCLEOTIDE SEQUENCE [LARGE SCALE GENOMIC DNA]</scope>
    <source>
        <strain evidence="16 17">CBS 109695</strain>
    </source>
</reference>
<dbReference type="PRINTS" id="PR00385">
    <property type="entry name" value="P450"/>
</dbReference>
<evidence type="ECO:0000256" key="1">
    <source>
        <dbReference type="ARBA" id="ARBA00001971"/>
    </source>
</evidence>
<dbReference type="Gene3D" id="1.10.630.10">
    <property type="entry name" value="Cytochrome P450"/>
    <property type="match status" value="1"/>
</dbReference>
<dbReference type="GO" id="GO:0020037">
    <property type="term" value="F:heme binding"/>
    <property type="evidence" value="ECO:0007669"/>
    <property type="project" value="InterPro"/>
</dbReference>
<evidence type="ECO:0000256" key="6">
    <source>
        <dbReference type="ARBA" id="ARBA00022692"/>
    </source>
</evidence>
<keyword evidence="17" id="KW-1185">Reference proteome</keyword>
<dbReference type="PANTHER" id="PTHR24305">
    <property type="entry name" value="CYTOCHROME P450"/>
    <property type="match status" value="1"/>
</dbReference>
<evidence type="ECO:0000256" key="14">
    <source>
        <dbReference type="RuleBase" id="RU000461"/>
    </source>
</evidence>
<dbReference type="PRINTS" id="PR00463">
    <property type="entry name" value="EP450I"/>
</dbReference>
<dbReference type="InterPro" id="IPR036396">
    <property type="entry name" value="Cyt_P450_sf"/>
</dbReference>
<keyword evidence="9 14" id="KW-0560">Oxidoreductase</keyword>
<dbReference type="CDD" id="cd11069">
    <property type="entry name" value="CYP_FUM15-like"/>
    <property type="match status" value="1"/>
</dbReference>
<keyword evidence="7 13" id="KW-0479">Metal-binding</keyword>
<evidence type="ECO:0000313" key="16">
    <source>
        <dbReference type="EMBL" id="KZP10663.1"/>
    </source>
</evidence>
<evidence type="ECO:0000256" key="9">
    <source>
        <dbReference type="ARBA" id="ARBA00023002"/>
    </source>
</evidence>
<dbReference type="InterPro" id="IPR050121">
    <property type="entry name" value="Cytochrome_P450_monoxygenase"/>
</dbReference>
<keyword evidence="5 13" id="KW-0349">Heme</keyword>
<keyword evidence="10 13" id="KW-0408">Iron</keyword>
<feature type="signal peptide" evidence="15">
    <location>
        <begin position="1"/>
        <end position="23"/>
    </location>
</feature>
<dbReference type="STRING" id="436010.A0A165ZJP4"/>
<comment type="similarity">
    <text evidence="4 14">Belongs to the cytochrome P450 family.</text>
</comment>
<name>A0A165ZJP4_9AGAM</name>
<comment type="cofactor">
    <cofactor evidence="1 13">
        <name>heme</name>
        <dbReference type="ChEBI" id="CHEBI:30413"/>
    </cofactor>
</comment>
<organism evidence="16 17">
    <name type="scientific">Athelia psychrophila</name>
    <dbReference type="NCBI Taxonomy" id="1759441"/>
    <lineage>
        <taxon>Eukaryota</taxon>
        <taxon>Fungi</taxon>
        <taxon>Dikarya</taxon>
        <taxon>Basidiomycota</taxon>
        <taxon>Agaricomycotina</taxon>
        <taxon>Agaricomycetes</taxon>
        <taxon>Agaricomycetidae</taxon>
        <taxon>Atheliales</taxon>
        <taxon>Atheliaceae</taxon>
        <taxon>Athelia</taxon>
    </lineage>
</organism>
<dbReference type="InterPro" id="IPR001128">
    <property type="entry name" value="Cyt_P450"/>
</dbReference>
<keyword evidence="11 14" id="KW-0503">Monooxygenase</keyword>
<keyword evidence="6" id="KW-0812">Transmembrane</keyword>
<evidence type="ECO:0000256" key="12">
    <source>
        <dbReference type="ARBA" id="ARBA00023136"/>
    </source>
</evidence>
<comment type="subcellular location">
    <subcellularLocation>
        <location evidence="2">Membrane</location>
    </subcellularLocation>
</comment>
<keyword evidence="8" id="KW-1133">Transmembrane helix</keyword>
<feature type="chain" id="PRO_5007870070" evidence="15">
    <location>
        <begin position="24"/>
        <end position="538"/>
    </location>
</feature>
<protein>
    <submittedName>
        <fullName evidence="16">Cytochrome P450</fullName>
    </submittedName>
</protein>
<evidence type="ECO:0000256" key="13">
    <source>
        <dbReference type="PIRSR" id="PIRSR602401-1"/>
    </source>
</evidence>
<comment type="pathway">
    <text evidence="3">Secondary metabolite biosynthesis; terpenoid biosynthesis.</text>
</comment>